<feature type="compositionally biased region" description="Basic and acidic residues" evidence="1">
    <location>
        <begin position="25"/>
        <end position="34"/>
    </location>
</feature>
<dbReference type="EMBL" id="GBRH01270816">
    <property type="protein sequence ID" value="JAD27079.1"/>
    <property type="molecule type" value="Transcribed_RNA"/>
</dbReference>
<evidence type="ECO:0000313" key="2">
    <source>
        <dbReference type="EMBL" id="JAD27079.1"/>
    </source>
</evidence>
<protein>
    <submittedName>
        <fullName evidence="2">Uncharacterized protein</fullName>
    </submittedName>
</protein>
<sequence>MLSETRHQLRDELRLELEQSGPTESNKHECVTDLRHKHANHH</sequence>
<accession>A0A0A8YKC9</accession>
<feature type="region of interest" description="Disordered" evidence="1">
    <location>
        <begin position="16"/>
        <end position="42"/>
    </location>
</feature>
<reference evidence="2" key="2">
    <citation type="journal article" date="2015" name="Data Brief">
        <title>Shoot transcriptome of the giant reed, Arundo donax.</title>
        <authorList>
            <person name="Barrero R.A."/>
            <person name="Guerrero F.D."/>
            <person name="Moolhuijzen P."/>
            <person name="Goolsby J.A."/>
            <person name="Tidwell J."/>
            <person name="Bellgard S.E."/>
            <person name="Bellgard M.I."/>
        </authorList>
    </citation>
    <scope>NUCLEOTIDE SEQUENCE</scope>
    <source>
        <tissue evidence="2">Shoot tissue taken approximately 20 cm above the soil surface</tissue>
    </source>
</reference>
<dbReference type="AlphaFoldDB" id="A0A0A8YKC9"/>
<name>A0A0A8YKC9_ARUDO</name>
<organism evidence="2">
    <name type="scientific">Arundo donax</name>
    <name type="common">Giant reed</name>
    <name type="synonym">Donax arundinaceus</name>
    <dbReference type="NCBI Taxonomy" id="35708"/>
    <lineage>
        <taxon>Eukaryota</taxon>
        <taxon>Viridiplantae</taxon>
        <taxon>Streptophyta</taxon>
        <taxon>Embryophyta</taxon>
        <taxon>Tracheophyta</taxon>
        <taxon>Spermatophyta</taxon>
        <taxon>Magnoliopsida</taxon>
        <taxon>Liliopsida</taxon>
        <taxon>Poales</taxon>
        <taxon>Poaceae</taxon>
        <taxon>PACMAD clade</taxon>
        <taxon>Arundinoideae</taxon>
        <taxon>Arundineae</taxon>
        <taxon>Arundo</taxon>
    </lineage>
</organism>
<reference evidence="2" key="1">
    <citation type="submission" date="2014-09" db="EMBL/GenBank/DDBJ databases">
        <authorList>
            <person name="Magalhaes I.L.F."/>
            <person name="Oliveira U."/>
            <person name="Santos F.R."/>
            <person name="Vidigal T.H.D.A."/>
            <person name="Brescovit A.D."/>
            <person name="Santos A.J."/>
        </authorList>
    </citation>
    <scope>NUCLEOTIDE SEQUENCE</scope>
    <source>
        <tissue evidence="2">Shoot tissue taken approximately 20 cm above the soil surface</tissue>
    </source>
</reference>
<proteinExistence type="predicted"/>
<evidence type="ECO:0000256" key="1">
    <source>
        <dbReference type="SAM" id="MobiDB-lite"/>
    </source>
</evidence>